<dbReference type="EMBL" id="LRBS01000085">
    <property type="protein sequence ID" value="OII75768.1"/>
    <property type="molecule type" value="Genomic_DNA"/>
</dbReference>
<accession>A0A1J4MNL8</accession>
<name>A0A1J4MNL8_9CRYT</name>
<evidence type="ECO:0000313" key="2">
    <source>
        <dbReference type="EMBL" id="OII75768.1"/>
    </source>
</evidence>
<organism evidence="2 3">
    <name type="scientific">Cryptosporidium andersoni</name>
    <dbReference type="NCBI Taxonomy" id="117008"/>
    <lineage>
        <taxon>Eukaryota</taxon>
        <taxon>Sar</taxon>
        <taxon>Alveolata</taxon>
        <taxon>Apicomplexa</taxon>
        <taxon>Conoidasida</taxon>
        <taxon>Coccidia</taxon>
        <taxon>Eucoccidiorida</taxon>
        <taxon>Eimeriorina</taxon>
        <taxon>Cryptosporidiidae</taxon>
        <taxon>Cryptosporidium</taxon>
    </lineage>
</organism>
<dbReference type="RefSeq" id="XP_067067614.1">
    <property type="nucleotide sequence ID" value="XM_067213240.1"/>
</dbReference>
<protein>
    <submittedName>
        <fullName evidence="2">Uncharacterized protein</fullName>
    </submittedName>
</protein>
<dbReference type="Proteomes" id="UP000186804">
    <property type="component" value="Unassembled WGS sequence"/>
</dbReference>
<dbReference type="GeneID" id="92367197"/>
<comment type="caution">
    <text evidence="2">The sequence shown here is derived from an EMBL/GenBank/DDBJ whole genome shotgun (WGS) entry which is preliminary data.</text>
</comment>
<keyword evidence="3" id="KW-1185">Reference proteome</keyword>
<proteinExistence type="predicted"/>
<evidence type="ECO:0000256" key="1">
    <source>
        <dbReference type="SAM" id="Coils"/>
    </source>
</evidence>
<keyword evidence="1" id="KW-0175">Coiled coil</keyword>
<gene>
    <name evidence="2" type="ORF">cand_030130</name>
</gene>
<evidence type="ECO:0000313" key="3">
    <source>
        <dbReference type="Proteomes" id="UP000186804"/>
    </source>
</evidence>
<dbReference type="VEuPathDB" id="CryptoDB:cand_030130"/>
<reference evidence="2 3" key="1">
    <citation type="submission" date="2016-10" db="EMBL/GenBank/DDBJ databases">
        <title>Reductive evolution of mitochondrial metabolism and differential evolution of invasion-related proteins in Cryptosporidium.</title>
        <authorList>
            <person name="Liu S."/>
            <person name="Roellig D.M."/>
            <person name="Guo Y."/>
            <person name="Li N."/>
            <person name="Frace M.A."/>
            <person name="Tang K."/>
            <person name="Zhang L."/>
            <person name="Feng Y."/>
            <person name="Xiao L."/>
        </authorList>
    </citation>
    <scope>NUCLEOTIDE SEQUENCE [LARGE SCALE GENOMIC DNA]</scope>
    <source>
        <strain evidence="2">30847</strain>
    </source>
</reference>
<feature type="coiled-coil region" evidence="1">
    <location>
        <begin position="5"/>
        <end position="32"/>
    </location>
</feature>
<sequence length="143" mass="16508">MINVRKLRDLRNNEANNNIENIENEKIGFSQVTVAKKPSTSEFMCDATDLQCFCKSSSVTNSLFLRSTNFSGHNFIHMPPIPIQKTMQEQKRPKNEFPNNKIHMLKAAITVADFHIDSPLIASFRKHLHSVILFQYLNEKFKV</sequence>
<dbReference type="AlphaFoldDB" id="A0A1J4MNL8"/>